<name>A0ABP7A5L1_9ACTN</name>
<feature type="signal peptide" evidence="2">
    <location>
        <begin position="1"/>
        <end position="26"/>
    </location>
</feature>
<accession>A0ABP7A5L1</accession>
<organism evidence="3 4">
    <name type="scientific">Nonomuraea rosea</name>
    <dbReference type="NCBI Taxonomy" id="638574"/>
    <lineage>
        <taxon>Bacteria</taxon>
        <taxon>Bacillati</taxon>
        <taxon>Actinomycetota</taxon>
        <taxon>Actinomycetes</taxon>
        <taxon>Streptosporangiales</taxon>
        <taxon>Streptosporangiaceae</taxon>
        <taxon>Nonomuraea</taxon>
    </lineage>
</organism>
<sequence length="329" mass="32342">MNRVVKTAVAVTAFGLAAALAVPAQADVQYNSARYAANDAPGGGTSANGSPIGSLLGGLVGGGLFGSLFGGKAKSAQAPGGHMTEAERDAASEDQREPGMSVPAANAAEDVLSGGSPLTELSPIVGGFRLGGGDLTKSLPVLSGASRMATPTVKTGEQGHSQSVTEGAALRGAYGAATGLVDSSVGGTVNRLAPSSLMPASGAGFLDASGLTAKTMGAASKSVESLSADTTLTGLAMAARRALPHAASGELAPVVGQVAPAEMAPVVEALPGTTQAASMDELTPLVEDTSNLVATRGAKTAGYYGDVMAALGWTTDALTSSVRNSWVRD</sequence>
<evidence type="ECO:0000313" key="3">
    <source>
        <dbReference type="EMBL" id="GAA3625266.1"/>
    </source>
</evidence>
<feature type="region of interest" description="Disordered" evidence="1">
    <location>
        <begin position="76"/>
        <end position="100"/>
    </location>
</feature>
<comment type="caution">
    <text evidence="3">The sequence shown here is derived from an EMBL/GenBank/DDBJ whole genome shotgun (WGS) entry which is preliminary data.</text>
</comment>
<feature type="compositionally biased region" description="Basic and acidic residues" evidence="1">
    <location>
        <begin position="84"/>
        <end position="97"/>
    </location>
</feature>
<evidence type="ECO:0000256" key="2">
    <source>
        <dbReference type="SAM" id="SignalP"/>
    </source>
</evidence>
<proteinExistence type="predicted"/>
<feature type="chain" id="PRO_5047436435" evidence="2">
    <location>
        <begin position="27"/>
        <end position="329"/>
    </location>
</feature>
<evidence type="ECO:0000256" key="1">
    <source>
        <dbReference type="SAM" id="MobiDB-lite"/>
    </source>
</evidence>
<keyword evidence="4" id="KW-1185">Reference proteome</keyword>
<dbReference type="Proteomes" id="UP001500630">
    <property type="component" value="Unassembled WGS sequence"/>
</dbReference>
<reference evidence="4" key="1">
    <citation type="journal article" date="2019" name="Int. J. Syst. Evol. Microbiol.">
        <title>The Global Catalogue of Microorganisms (GCM) 10K type strain sequencing project: providing services to taxonomists for standard genome sequencing and annotation.</title>
        <authorList>
            <consortium name="The Broad Institute Genomics Platform"/>
            <consortium name="The Broad Institute Genome Sequencing Center for Infectious Disease"/>
            <person name="Wu L."/>
            <person name="Ma J."/>
        </authorList>
    </citation>
    <scope>NUCLEOTIDE SEQUENCE [LARGE SCALE GENOMIC DNA]</scope>
    <source>
        <strain evidence="4">JCM 17326</strain>
    </source>
</reference>
<keyword evidence="2" id="KW-0732">Signal</keyword>
<protein>
    <submittedName>
        <fullName evidence="3">Uncharacterized protein</fullName>
    </submittedName>
</protein>
<gene>
    <name evidence="3" type="ORF">GCM10022419_133590</name>
</gene>
<dbReference type="EMBL" id="BAABDQ010000077">
    <property type="protein sequence ID" value="GAA3625266.1"/>
    <property type="molecule type" value="Genomic_DNA"/>
</dbReference>
<dbReference type="RefSeq" id="WP_345580580.1">
    <property type="nucleotide sequence ID" value="NZ_BAABDQ010000077.1"/>
</dbReference>
<evidence type="ECO:0000313" key="4">
    <source>
        <dbReference type="Proteomes" id="UP001500630"/>
    </source>
</evidence>